<organism evidence="4 5">
    <name type="scientific">Dyadobacter luteus</name>
    <dbReference type="NCBI Taxonomy" id="2259619"/>
    <lineage>
        <taxon>Bacteria</taxon>
        <taxon>Pseudomonadati</taxon>
        <taxon>Bacteroidota</taxon>
        <taxon>Cytophagia</taxon>
        <taxon>Cytophagales</taxon>
        <taxon>Spirosomataceae</taxon>
        <taxon>Dyadobacter</taxon>
    </lineage>
</organism>
<dbReference type="SUPFAM" id="SSF63829">
    <property type="entry name" value="Calcium-dependent phosphotriesterase"/>
    <property type="match status" value="1"/>
</dbReference>
<dbReference type="Proteomes" id="UP000256373">
    <property type="component" value="Unassembled WGS sequence"/>
</dbReference>
<protein>
    <recommendedName>
        <fullName evidence="6">Secretion system C-terminal sorting domain-containing protein</fullName>
    </recommendedName>
</protein>
<feature type="domain" description="CshA" evidence="2">
    <location>
        <begin position="273"/>
        <end position="373"/>
    </location>
</feature>
<feature type="domain" description="DUF6923" evidence="3">
    <location>
        <begin position="38"/>
        <end position="266"/>
    </location>
</feature>
<sequence>MPLALTAATHYKSSAQLNPFECSSGVGYILTNADPGTGNVTSLYSFNLTTGANTLIKADLLPSSPANQRFYNGFGYNTVDNFLYGYRYNTSEIVKVGTGGNIQILPMTGSVASGSYAAGDVSPQGILYLFGSGRFISVDLNPGSANYLVATQKLAYSSTINDFAFSPVDGNIYGITSTAARQLFRFNPVSNTITILGAVTGLSTETNDSFGTAFMDNLGNLFIGNNSSGRIFRVPTPHLLSQGATISATLYSSALAGKTPGDGARCSSQIIMPSANDDQTCSPSGSTSPLLITVAGNDGAGSYQLANSSVRLIDASNQPVTTLVTPQGTFTVNTTSGVIQFQPLASFTSGSASARYSISDIQGNVSAPATITVTICTPPTAVSDVVNGVVPGQIATVSTILTNDSAPATTTLTAATINLIAPSSIPSSVLEDTDLDGDTDKITVPGQGVWKVDASGNVTFTPETGFLDSPTPIAYTVKNSAGAVSNPASISANYLPVATVSGNVFVDGNGFSDGIVNGVPYSEGGIYVLLVSPDGKILFSEQVSTGGAFSFVNILHGNYTVQLSNAHGVIGSDAPLQASLPLPGNWVSTGEHVGAAAGSDGKVNGITQVTVNDNLDNVNFGINQAPTASAVNDMIASPKQGDTYKFKPLTGSDPQDGAYANFAPETSAQAPKPTVQILGSTFQITAAGSSSANIILNYGSTTLSTTSNNAAISNFDFTELSAVLNGSGYTGFQFEYVLIDAAGTISRPVIYKVDWTTPLPVKLASFQARQEVNQVHLIWSTTEESNSYSFEIERSSNGKTWLLLASQKAAGESNTNSSYSYTDAGALKGRSYYRLKMIDLDQTFAYSSIVSVINESAGSLTTWPNPSHDFITIKGLTAGDHIQIVNALGVKVASMVGRDDNFKYDISSLATGIYVIFVTNANGQVLTHRIAKQ</sequence>
<dbReference type="AlphaFoldDB" id="A0A3D8YG50"/>
<evidence type="ECO:0000313" key="4">
    <source>
        <dbReference type="EMBL" id="REA63655.1"/>
    </source>
</evidence>
<name>A0A3D8YG50_9BACT</name>
<dbReference type="RefSeq" id="WP_115829404.1">
    <property type="nucleotide sequence ID" value="NZ_QNUL01000002.1"/>
</dbReference>
<dbReference type="OrthoDB" id="910074at2"/>
<evidence type="ECO:0000259" key="1">
    <source>
        <dbReference type="Pfam" id="PF18962"/>
    </source>
</evidence>
<evidence type="ECO:0008006" key="6">
    <source>
        <dbReference type="Google" id="ProtNLM"/>
    </source>
</evidence>
<dbReference type="Pfam" id="PF21959">
    <property type="entry name" value="DUF6923"/>
    <property type="match status" value="1"/>
</dbReference>
<accession>A0A3D8YG50</accession>
<evidence type="ECO:0000259" key="2">
    <source>
        <dbReference type="Pfam" id="PF19076"/>
    </source>
</evidence>
<keyword evidence="5" id="KW-1185">Reference proteome</keyword>
<gene>
    <name evidence="4" type="ORF">DSL64_04240</name>
</gene>
<dbReference type="Gene3D" id="2.60.40.10">
    <property type="entry name" value="Immunoglobulins"/>
    <property type="match status" value="1"/>
</dbReference>
<dbReference type="Pfam" id="PF18962">
    <property type="entry name" value="Por_Secre_tail"/>
    <property type="match status" value="1"/>
</dbReference>
<comment type="caution">
    <text evidence="4">The sequence shown here is derived from an EMBL/GenBank/DDBJ whole genome shotgun (WGS) entry which is preliminary data.</text>
</comment>
<dbReference type="Pfam" id="PF19076">
    <property type="entry name" value="CshA_repeat"/>
    <property type="match status" value="2"/>
</dbReference>
<dbReference type="InterPro" id="IPR054215">
    <property type="entry name" value="DUF6923"/>
</dbReference>
<proteinExistence type="predicted"/>
<feature type="domain" description="CshA" evidence="2">
    <location>
        <begin position="429"/>
        <end position="484"/>
    </location>
</feature>
<dbReference type="EMBL" id="QNUL01000002">
    <property type="protein sequence ID" value="REA63655.1"/>
    <property type="molecule type" value="Genomic_DNA"/>
</dbReference>
<dbReference type="InterPro" id="IPR013783">
    <property type="entry name" value="Ig-like_fold"/>
</dbReference>
<feature type="domain" description="Secretion system C-terminal sorting" evidence="1">
    <location>
        <begin position="863"/>
        <end position="926"/>
    </location>
</feature>
<dbReference type="InterPro" id="IPR026395">
    <property type="entry name" value="CshA_fibril"/>
</dbReference>
<dbReference type="NCBIfam" id="TIGR04183">
    <property type="entry name" value="Por_Secre_tail"/>
    <property type="match status" value="1"/>
</dbReference>
<evidence type="ECO:0000313" key="5">
    <source>
        <dbReference type="Proteomes" id="UP000256373"/>
    </source>
</evidence>
<dbReference type="InterPro" id="IPR026444">
    <property type="entry name" value="Secre_tail"/>
</dbReference>
<reference evidence="4 5" key="1">
    <citation type="submission" date="2018-07" db="EMBL/GenBank/DDBJ databases">
        <title>Dyadobacter roseus sp. nov., isolated from rose rhizosphere soil.</title>
        <authorList>
            <person name="Chen L."/>
        </authorList>
    </citation>
    <scope>NUCLEOTIDE SEQUENCE [LARGE SCALE GENOMIC DNA]</scope>
    <source>
        <strain evidence="4 5">RS19</strain>
    </source>
</reference>
<evidence type="ECO:0000259" key="3">
    <source>
        <dbReference type="Pfam" id="PF21959"/>
    </source>
</evidence>